<dbReference type="InterPro" id="IPR029479">
    <property type="entry name" value="Nitroreductase"/>
</dbReference>
<accession>A0A4V2PSD1</accession>
<evidence type="ECO:0000256" key="2">
    <source>
        <dbReference type="ARBA" id="ARBA00023002"/>
    </source>
</evidence>
<dbReference type="OrthoDB" id="9804207at2"/>
<dbReference type="EMBL" id="SMGG01000003">
    <property type="protein sequence ID" value="TCK62281.1"/>
    <property type="molecule type" value="Genomic_DNA"/>
</dbReference>
<dbReference type="SUPFAM" id="SSF55469">
    <property type="entry name" value="FMN-dependent nitroreductase-like"/>
    <property type="match status" value="1"/>
</dbReference>
<protein>
    <submittedName>
        <fullName evidence="4">Nitroreductase</fullName>
    </submittedName>
</protein>
<evidence type="ECO:0000313" key="4">
    <source>
        <dbReference type="EMBL" id="TCK62281.1"/>
    </source>
</evidence>
<dbReference type="CDD" id="cd02062">
    <property type="entry name" value="Nitro_FMN_reductase"/>
    <property type="match status" value="1"/>
</dbReference>
<dbReference type="Proteomes" id="UP000294614">
    <property type="component" value="Unassembled WGS sequence"/>
</dbReference>
<keyword evidence="5" id="KW-1185">Reference proteome</keyword>
<dbReference type="InterPro" id="IPR000415">
    <property type="entry name" value="Nitroreductase-like"/>
</dbReference>
<comment type="similarity">
    <text evidence="1">Belongs to the nitroreductase family.</text>
</comment>
<dbReference type="PANTHER" id="PTHR43673">
    <property type="entry name" value="NAD(P)H NITROREDUCTASE YDGI-RELATED"/>
    <property type="match status" value="1"/>
</dbReference>
<dbReference type="PANTHER" id="PTHR43673:SF10">
    <property type="entry name" value="NADH DEHYDROGENASE_NAD(P)H NITROREDUCTASE XCC3605-RELATED"/>
    <property type="match status" value="1"/>
</dbReference>
<evidence type="ECO:0000256" key="1">
    <source>
        <dbReference type="ARBA" id="ARBA00007118"/>
    </source>
</evidence>
<dbReference type="Gene3D" id="2.20.180.10">
    <property type="entry name" value="putative fmn-dependent nitroreductase like domains"/>
    <property type="match status" value="1"/>
</dbReference>
<dbReference type="Pfam" id="PF00881">
    <property type="entry name" value="Nitroreductase"/>
    <property type="match status" value="1"/>
</dbReference>
<dbReference type="GO" id="GO:0016491">
    <property type="term" value="F:oxidoreductase activity"/>
    <property type="evidence" value="ECO:0007669"/>
    <property type="project" value="UniProtKB-KW"/>
</dbReference>
<proteinExistence type="inferred from homology"/>
<comment type="caution">
    <text evidence="4">The sequence shown here is derived from an EMBL/GenBank/DDBJ whole genome shotgun (WGS) entry which is preliminary data.</text>
</comment>
<gene>
    <name evidence="4" type="ORF">C8D98_0803</name>
</gene>
<dbReference type="RefSeq" id="WP_132872228.1">
    <property type="nucleotide sequence ID" value="NZ_SMGG01000003.1"/>
</dbReference>
<organism evidence="4 5">
    <name type="scientific">Seleniivibrio woodruffii</name>
    <dbReference type="NCBI Taxonomy" id="1078050"/>
    <lineage>
        <taxon>Bacteria</taxon>
        <taxon>Pseudomonadati</taxon>
        <taxon>Deferribacterota</taxon>
        <taxon>Deferribacteres</taxon>
        <taxon>Deferribacterales</taxon>
        <taxon>Geovibrionaceae</taxon>
        <taxon>Seleniivibrio</taxon>
    </lineage>
</organism>
<name>A0A4V2PSD1_9BACT</name>
<dbReference type="InterPro" id="IPR023312">
    <property type="entry name" value="Put_nitroreductase_C_bac"/>
</dbReference>
<reference evidence="4 5" key="1">
    <citation type="submission" date="2019-03" db="EMBL/GenBank/DDBJ databases">
        <title>Genomic Encyclopedia of Type Strains, Phase IV (KMG-IV): sequencing the most valuable type-strain genomes for metagenomic binning, comparative biology and taxonomic classification.</title>
        <authorList>
            <person name="Goeker M."/>
        </authorList>
    </citation>
    <scope>NUCLEOTIDE SEQUENCE [LARGE SCALE GENOMIC DNA]</scope>
    <source>
        <strain evidence="4 5">DSM 24984</strain>
    </source>
</reference>
<keyword evidence="2" id="KW-0560">Oxidoreductase</keyword>
<evidence type="ECO:0000313" key="5">
    <source>
        <dbReference type="Proteomes" id="UP000294614"/>
    </source>
</evidence>
<evidence type="ECO:0000259" key="3">
    <source>
        <dbReference type="Pfam" id="PF00881"/>
    </source>
</evidence>
<sequence length="191" mass="21483">MLELIKKTRSYRRFDHSRKLDDAFLAELVDAARLAQSAANAQPLRYVTVNSPEYVDKIFPHLRWAGKLKDWDGPVESERPVAYIAVYGDSEAKPSSFAQVDSGIAMQNICLTAMSKGVGSCMFGSIIKNEINRILGVTDERYSLLWVIALGYPVENVVLVDNTGDLSYYRDADGNHYVPKHRHDEVLLGKF</sequence>
<dbReference type="Gene3D" id="3.40.109.10">
    <property type="entry name" value="NADH Oxidase"/>
    <property type="match status" value="1"/>
</dbReference>
<feature type="domain" description="Nitroreductase" evidence="3">
    <location>
        <begin position="5"/>
        <end position="152"/>
    </location>
</feature>
<dbReference type="AlphaFoldDB" id="A0A4V2PSD1"/>